<protein>
    <submittedName>
        <fullName evidence="1">Uncharacterized protein</fullName>
    </submittedName>
</protein>
<accession>W6QJJ1</accession>
<dbReference type="STRING" id="1365484.W6QJJ1"/>
<evidence type="ECO:0000313" key="1">
    <source>
        <dbReference type="EMBL" id="CDM36978.1"/>
    </source>
</evidence>
<name>W6QJJ1_PENRF</name>
<sequence length="257" mass="28989">MLPKTPAETLASLGFDPQLLEYPFPAETGWCIHCFRVSLRAWDETKWGQPFKVNCIRDPVTSKRCQRCCHARHRCELPYEGIRGHGFELQALLEWVQEIWINEESGIGKGEDVGLVHDIEIVNAVAGAVRDLCSALDCLIKSHGKAHSLAGRHGGDAADMAAYTQYCTHQHASFQAPSSLGLRSDGTPHPKLVQFEHAARQYLRLETQFALPWYIEVLALKQTIEALIREKYDHSDPNIARWYKDMMAAFPLAIPLL</sequence>
<evidence type="ECO:0000313" key="2">
    <source>
        <dbReference type="Proteomes" id="UP000030686"/>
    </source>
</evidence>
<dbReference type="EMBL" id="HG792019">
    <property type="protein sequence ID" value="CDM36978.1"/>
    <property type="molecule type" value="Genomic_DNA"/>
</dbReference>
<keyword evidence="2" id="KW-1185">Reference proteome</keyword>
<dbReference type="AlphaFoldDB" id="W6QJJ1"/>
<dbReference type="Proteomes" id="UP000030686">
    <property type="component" value="Unassembled WGS sequence"/>
</dbReference>
<organism evidence="1 2">
    <name type="scientific">Penicillium roqueforti (strain FM164)</name>
    <dbReference type="NCBI Taxonomy" id="1365484"/>
    <lineage>
        <taxon>Eukaryota</taxon>
        <taxon>Fungi</taxon>
        <taxon>Dikarya</taxon>
        <taxon>Ascomycota</taxon>
        <taxon>Pezizomycotina</taxon>
        <taxon>Eurotiomycetes</taxon>
        <taxon>Eurotiomycetidae</taxon>
        <taxon>Eurotiales</taxon>
        <taxon>Aspergillaceae</taxon>
        <taxon>Penicillium</taxon>
    </lineage>
</organism>
<dbReference type="OMA" id="FWINEES"/>
<reference evidence="1" key="1">
    <citation type="journal article" date="2014" name="Nat. Commun.">
        <title>Multiple recent horizontal transfers of a large genomic region in cheese making fungi.</title>
        <authorList>
            <person name="Cheeseman K."/>
            <person name="Ropars J."/>
            <person name="Renault P."/>
            <person name="Dupont J."/>
            <person name="Gouzy J."/>
            <person name="Branca A."/>
            <person name="Abraham A.L."/>
            <person name="Ceppi M."/>
            <person name="Conseiller E."/>
            <person name="Debuchy R."/>
            <person name="Malagnac F."/>
            <person name="Goarin A."/>
            <person name="Silar P."/>
            <person name="Lacoste S."/>
            <person name="Sallet E."/>
            <person name="Bensimon A."/>
            <person name="Giraud T."/>
            <person name="Brygoo Y."/>
        </authorList>
    </citation>
    <scope>NUCLEOTIDE SEQUENCE [LARGE SCALE GENOMIC DNA]</scope>
    <source>
        <strain evidence="1">FM164</strain>
    </source>
</reference>
<proteinExistence type="predicted"/>
<dbReference type="OrthoDB" id="4271839at2759"/>
<gene>
    <name evidence="1" type="ORF">PROQFM164_S05g000811</name>
</gene>